<name>A0ACB9MC18_9MYRT</name>
<reference evidence="2" key="1">
    <citation type="journal article" date="2023" name="Front. Plant Sci.">
        <title>Chromosomal-level genome assembly of Melastoma candidum provides insights into trichome evolution.</title>
        <authorList>
            <person name="Zhong Y."/>
            <person name="Wu W."/>
            <person name="Sun C."/>
            <person name="Zou P."/>
            <person name="Liu Y."/>
            <person name="Dai S."/>
            <person name="Zhou R."/>
        </authorList>
    </citation>
    <scope>NUCLEOTIDE SEQUENCE [LARGE SCALE GENOMIC DNA]</scope>
</reference>
<sequence>MGACCSKSGVQGRNFVGVSGDGDATMVGSTGAAVGVRQNSFSLSASSGRWMKLGSLRKRNTSGYYYEDNDLPINRQVNVAGRMFMNGASNVASLYTQQGKKGTNQDAMVVWENFRSRGDTIFCGVFDGHGPFGHFVARKVRDSLPTILCSQWNAASNPDQISVVDSSNDHAPEGTTLVEPVTVSSADQLYDTIPLEENEKFPEKYLPLKQSILKAFSLTDKELKLHPTIDSFCSGATAVTLVKQGQDLVLGNVGDSRAVLGTRDEGQFVDSCPTHR</sequence>
<accession>A0ACB9MC18</accession>
<proteinExistence type="predicted"/>
<comment type="caution">
    <text evidence="1">The sequence shown here is derived from an EMBL/GenBank/DDBJ whole genome shotgun (WGS) entry which is preliminary data.</text>
</comment>
<dbReference type="EMBL" id="CM042889">
    <property type="protein sequence ID" value="KAI4321762.1"/>
    <property type="molecule type" value="Genomic_DNA"/>
</dbReference>
<protein>
    <submittedName>
        <fullName evidence="1">Uncharacterized protein</fullName>
    </submittedName>
</protein>
<keyword evidence="2" id="KW-1185">Reference proteome</keyword>
<dbReference type="Proteomes" id="UP001057402">
    <property type="component" value="Chromosome 10"/>
</dbReference>
<gene>
    <name evidence="1" type="ORF">MLD38_035109</name>
</gene>
<evidence type="ECO:0000313" key="2">
    <source>
        <dbReference type="Proteomes" id="UP001057402"/>
    </source>
</evidence>
<organism evidence="1 2">
    <name type="scientific">Melastoma candidum</name>
    <dbReference type="NCBI Taxonomy" id="119954"/>
    <lineage>
        <taxon>Eukaryota</taxon>
        <taxon>Viridiplantae</taxon>
        <taxon>Streptophyta</taxon>
        <taxon>Embryophyta</taxon>
        <taxon>Tracheophyta</taxon>
        <taxon>Spermatophyta</taxon>
        <taxon>Magnoliopsida</taxon>
        <taxon>eudicotyledons</taxon>
        <taxon>Gunneridae</taxon>
        <taxon>Pentapetalae</taxon>
        <taxon>rosids</taxon>
        <taxon>malvids</taxon>
        <taxon>Myrtales</taxon>
        <taxon>Melastomataceae</taxon>
        <taxon>Melastomatoideae</taxon>
        <taxon>Melastomateae</taxon>
        <taxon>Melastoma</taxon>
    </lineage>
</organism>
<evidence type="ECO:0000313" key="1">
    <source>
        <dbReference type="EMBL" id="KAI4321762.1"/>
    </source>
</evidence>